<dbReference type="InterPro" id="IPR009027">
    <property type="entry name" value="Ribosomal_bL9/RNase_H1_N"/>
</dbReference>
<keyword evidence="3" id="KW-1185">Reference proteome</keyword>
<evidence type="ECO:0000313" key="2">
    <source>
        <dbReference type="EMBL" id="KAF9509449.1"/>
    </source>
</evidence>
<sequence>MSSTSNSTITKTLMDDNSDQLTKSIHELTIALALKVLEKAIVDIVKLNDPSAAAAAIEKLEEGREHLLHFIPQNPQNTPLPTVCSPRPLHLLAAQQCIPTQPHAGPCASSVMPQSSDPTVPCFRSLTKRKYYVVLRGQQLGIFDNWGKVQSLVDGYSSASYQQVASVADGECLLAKQVEIEIEAASIDEHDAAVLTALRY</sequence>
<dbReference type="Proteomes" id="UP000886523">
    <property type="component" value="Unassembled WGS sequence"/>
</dbReference>
<evidence type="ECO:0000259" key="1">
    <source>
        <dbReference type="Pfam" id="PF01693"/>
    </source>
</evidence>
<evidence type="ECO:0000313" key="3">
    <source>
        <dbReference type="Proteomes" id="UP000886523"/>
    </source>
</evidence>
<comment type="caution">
    <text evidence="2">The sequence shown here is derived from an EMBL/GenBank/DDBJ whole genome shotgun (WGS) entry which is preliminary data.</text>
</comment>
<dbReference type="OrthoDB" id="3270804at2759"/>
<dbReference type="AlphaFoldDB" id="A0A9P6AP43"/>
<organism evidence="2 3">
    <name type="scientific">Hydnum rufescens UP504</name>
    <dbReference type="NCBI Taxonomy" id="1448309"/>
    <lineage>
        <taxon>Eukaryota</taxon>
        <taxon>Fungi</taxon>
        <taxon>Dikarya</taxon>
        <taxon>Basidiomycota</taxon>
        <taxon>Agaricomycotina</taxon>
        <taxon>Agaricomycetes</taxon>
        <taxon>Cantharellales</taxon>
        <taxon>Hydnaceae</taxon>
        <taxon>Hydnum</taxon>
    </lineage>
</organism>
<dbReference type="SUPFAM" id="SSF55658">
    <property type="entry name" value="L9 N-domain-like"/>
    <property type="match status" value="1"/>
</dbReference>
<dbReference type="EMBL" id="MU129035">
    <property type="protein sequence ID" value="KAF9509449.1"/>
    <property type="molecule type" value="Genomic_DNA"/>
</dbReference>
<accession>A0A9P6AP43</accession>
<gene>
    <name evidence="2" type="ORF">BS47DRAFT_1396883</name>
</gene>
<protein>
    <recommendedName>
        <fullName evidence="1">Ribonuclease H1 N-terminal domain-containing protein</fullName>
    </recommendedName>
</protein>
<dbReference type="InterPro" id="IPR011320">
    <property type="entry name" value="RNase_H1_N"/>
</dbReference>
<reference evidence="2" key="1">
    <citation type="journal article" date="2020" name="Nat. Commun.">
        <title>Large-scale genome sequencing of mycorrhizal fungi provides insights into the early evolution of symbiotic traits.</title>
        <authorList>
            <person name="Miyauchi S."/>
            <person name="Kiss E."/>
            <person name="Kuo A."/>
            <person name="Drula E."/>
            <person name="Kohler A."/>
            <person name="Sanchez-Garcia M."/>
            <person name="Morin E."/>
            <person name="Andreopoulos B."/>
            <person name="Barry K.W."/>
            <person name="Bonito G."/>
            <person name="Buee M."/>
            <person name="Carver A."/>
            <person name="Chen C."/>
            <person name="Cichocki N."/>
            <person name="Clum A."/>
            <person name="Culley D."/>
            <person name="Crous P.W."/>
            <person name="Fauchery L."/>
            <person name="Girlanda M."/>
            <person name="Hayes R.D."/>
            <person name="Keri Z."/>
            <person name="LaButti K."/>
            <person name="Lipzen A."/>
            <person name="Lombard V."/>
            <person name="Magnuson J."/>
            <person name="Maillard F."/>
            <person name="Murat C."/>
            <person name="Nolan M."/>
            <person name="Ohm R.A."/>
            <person name="Pangilinan J."/>
            <person name="Pereira M.F."/>
            <person name="Perotto S."/>
            <person name="Peter M."/>
            <person name="Pfister S."/>
            <person name="Riley R."/>
            <person name="Sitrit Y."/>
            <person name="Stielow J.B."/>
            <person name="Szollosi G."/>
            <person name="Zifcakova L."/>
            <person name="Stursova M."/>
            <person name="Spatafora J.W."/>
            <person name="Tedersoo L."/>
            <person name="Vaario L.M."/>
            <person name="Yamada A."/>
            <person name="Yan M."/>
            <person name="Wang P."/>
            <person name="Xu J."/>
            <person name="Bruns T."/>
            <person name="Baldrian P."/>
            <person name="Vilgalys R."/>
            <person name="Dunand C."/>
            <person name="Henrissat B."/>
            <person name="Grigoriev I.V."/>
            <person name="Hibbett D."/>
            <person name="Nagy L.G."/>
            <person name="Martin F.M."/>
        </authorList>
    </citation>
    <scope>NUCLEOTIDE SEQUENCE</scope>
    <source>
        <strain evidence="2">UP504</strain>
    </source>
</reference>
<dbReference type="InterPro" id="IPR037056">
    <property type="entry name" value="RNase_H1_N_sf"/>
</dbReference>
<name>A0A9P6AP43_9AGAM</name>
<proteinExistence type="predicted"/>
<dbReference type="Pfam" id="PF01693">
    <property type="entry name" value="Cauli_VI"/>
    <property type="match status" value="1"/>
</dbReference>
<feature type="domain" description="Ribonuclease H1 N-terminal" evidence="1">
    <location>
        <begin position="130"/>
        <end position="163"/>
    </location>
</feature>
<dbReference type="Gene3D" id="3.40.970.10">
    <property type="entry name" value="Ribonuclease H1, N-terminal domain"/>
    <property type="match status" value="1"/>
</dbReference>